<evidence type="ECO:0000256" key="13">
    <source>
        <dbReference type="RuleBase" id="RU003707"/>
    </source>
</evidence>
<keyword evidence="8" id="KW-0520">NAD</keyword>
<evidence type="ECO:0000313" key="17">
    <source>
        <dbReference type="EMBL" id="OFE13723.1"/>
    </source>
</evidence>
<comment type="catalytic activity">
    <reaction evidence="12">
        <text>a (3S)-3-hydroxyacyl-CoA + NAD(+) = a 3-oxoacyl-CoA + NADH + H(+)</text>
        <dbReference type="Rhea" id="RHEA:22432"/>
        <dbReference type="ChEBI" id="CHEBI:15378"/>
        <dbReference type="ChEBI" id="CHEBI:57318"/>
        <dbReference type="ChEBI" id="CHEBI:57540"/>
        <dbReference type="ChEBI" id="CHEBI:57945"/>
        <dbReference type="ChEBI" id="CHEBI:90726"/>
        <dbReference type="EC" id="1.1.1.35"/>
    </reaction>
</comment>
<dbReference type="RefSeq" id="WP_070117941.1">
    <property type="nucleotide sequence ID" value="NZ_MASR01000001.1"/>
</dbReference>
<evidence type="ECO:0000256" key="1">
    <source>
        <dbReference type="ARBA" id="ARBA00005005"/>
    </source>
</evidence>
<evidence type="ECO:0000256" key="10">
    <source>
        <dbReference type="ARBA" id="ARBA00023239"/>
    </source>
</evidence>
<evidence type="ECO:0000256" key="5">
    <source>
        <dbReference type="ARBA" id="ARBA00022832"/>
    </source>
</evidence>
<dbReference type="InterPro" id="IPR006176">
    <property type="entry name" value="3-OHacyl-CoA_DH_NAD-bd"/>
</dbReference>
<dbReference type="PROSITE" id="PS00067">
    <property type="entry name" value="3HCDH"/>
    <property type="match status" value="1"/>
</dbReference>
<feature type="domain" description="3-hydroxyacyl-CoA dehydrogenase C-terminal" evidence="15">
    <location>
        <begin position="502"/>
        <end position="597"/>
    </location>
</feature>
<protein>
    <recommendedName>
        <fullName evidence="4">enoyl-CoA hydratase</fullName>
        <ecNumber evidence="4">4.2.1.17</ecNumber>
    </recommendedName>
</protein>
<keyword evidence="5" id="KW-0276">Fatty acid metabolism</keyword>
<dbReference type="Proteomes" id="UP000175669">
    <property type="component" value="Unassembled WGS sequence"/>
</dbReference>
<dbReference type="InterPro" id="IPR008927">
    <property type="entry name" value="6-PGluconate_DH-like_C_sf"/>
</dbReference>
<dbReference type="SUPFAM" id="SSF48179">
    <property type="entry name" value="6-phosphogluconate dehydrogenase C-terminal domain-like"/>
    <property type="match status" value="2"/>
</dbReference>
<dbReference type="PANTHER" id="PTHR43612:SF3">
    <property type="entry name" value="TRIFUNCTIONAL ENZYME SUBUNIT ALPHA, MITOCHONDRIAL"/>
    <property type="match status" value="1"/>
</dbReference>
<dbReference type="PROSITE" id="PS00166">
    <property type="entry name" value="ENOYL_COA_HYDRATASE"/>
    <property type="match status" value="1"/>
</dbReference>
<evidence type="ECO:0000256" key="14">
    <source>
        <dbReference type="SAM" id="MobiDB-lite"/>
    </source>
</evidence>
<dbReference type="InterPro" id="IPR018376">
    <property type="entry name" value="Enoyl-CoA_hyd/isom_CS"/>
</dbReference>
<evidence type="ECO:0000256" key="7">
    <source>
        <dbReference type="ARBA" id="ARBA00023002"/>
    </source>
</evidence>
<dbReference type="InterPro" id="IPR036291">
    <property type="entry name" value="NAD(P)-bd_dom_sf"/>
</dbReference>
<comment type="similarity">
    <text evidence="3">In the N-terminal section; belongs to the enoyl-CoA hydratase/isomerase family.</text>
</comment>
<dbReference type="EC" id="4.2.1.17" evidence="4"/>
<dbReference type="Gene3D" id="1.10.1040.50">
    <property type="match status" value="1"/>
</dbReference>
<name>A0A1E8CMU0_9GAMM</name>
<keyword evidence="6" id="KW-0442">Lipid degradation</keyword>
<evidence type="ECO:0000256" key="8">
    <source>
        <dbReference type="ARBA" id="ARBA00023027"/>
    </source>
</evidence>
<dbReference type="Gene3D" id="3.90.226.10">
    <property type="entry name" value="2-enoyl-CoA Hydratase, Chain A, domain 1"/>
    <property type="match status" value="1"/>
</dbReference>
<dbReference type="OrthoDB" id="5389341at2"/>
<dbReference type="STRING" id="1524254.PHACT_11745"/>
<dbReference type="Pfam" id="PF02737">
    <property type="entry name" value="3HCDH_N"/>
    <property type="match status" value="1"/>
</dbReference>
<feature type="compositionally biased region" description="Polar residues" evidence="14">
    <location>
        <begin position="678"/>
        <end position="688"/>
    </location>
</feature>
<dbReference type="InterPro" id="IPR001753">
    <property type="entry name" value="Enoyl-CoA_hydra/iso"/>
</dbReference>
<keyword evidence="18" id="KW-1185">Reference proteome</keyword>
<evidence type="ECO:0000256" key="11">
    <source>
        <dbReference type="ARBA" id="ARBA00023268"/>
    </source>
</evidence>
<accession>A0A1E8CMU0</accession>
<dbReference type="Pfam" id="PF00725">
    <property type="entry name" value="3HCDH"/>
    <property type="match status" value="1"/>
</dbReference>
<dbReference type="EMBL" id="MASR01000001">
    <property type="protein sequence ID" value="OFE13723.1"/>
    <property type="molecule type" value="Genomic_DNA"/>
</dbReference>
<dbReference type="Gene3D" id="3.40.50.720">
    <property type="entry name" value="NAD(P)-binding Rossmann-like Domain"/>
    <property type="match status" value="1"/>
</dbReference>
<proteinExistence type="inferred from homology"/>
<dbReference type="GO" id="GO:0070403">
    <property type="term" value="F:NAD+ binding"/>
    <property type="evidence" value="ECO:0007669"/>
    <property type="project" value="InterPro"/>
</dbReference>
<reference evidence="18" key="1">
    <citation type="submission" date="2016-07" db="EMBL/GenBank/DDBJ databases">
        <authorList>
            <person name="Florea S."/>
            <person name="Webb J.S."/>
            <person name="Jaromczyk J."/>
            <person name="Schardl C.L."/>
        </authorList>
    </citation>
    <scope>NUCLEOTIDE SEQUENCE [LARGE SCALE GENOMIC DNA]</scope>
    <source>
        <strain evidence="18">KCTC 42131</strain>
    </source>
</reference>
<evidence type="ECO:0000256" key="9">
    <source>
        <dbReference type="ARBA" id="ARBA00023098"/>
    </source>
</evidence>
<comment type="similarity">
    <text evidence="2">In the central section; belongs to the 3-hydroxyacyl-CoA dehydrogenase family.</text>
</comment>
<dbReference type="InterPro" id="IPR029045">
    <property type="entry name" value="ClpP/crotonase-like_dom_sf"/>
</dbReference>
<sequence length="713" mass="78404">MSKSSANTDNTKSIPDVTDDSFRHWHLSRDQDNIIYARLDREGERVNSLSRAVLEEFEQIVILAEKEKPKGLVLMSGKTTGFAFGADVKEFEGFSSADKVSNEISRVHGMFTRLEKLPCTTVAAIEGYCLGGGLEMSLACDYRIAKDVPSTRLGFPEVQLGIFPGFGGSARSVHTMGGMKAMELMLTTRQISARAARSVQLVDEVIGRHEELIWAARRAIMAGKKSRKPGLVARLSNFWPARKLLAAQMRKQTQKKARPDHYQAPYRLIDTWERFGGNRNKMLQEEARAVGELMVTPTAEGLRRTFHLMERLKAEGKGTEFDVRHVHVIGAGTMGGDIAAWCVLRGMDVSLQDREMKYIEPALKRAEKLFRKKLRDTHKVKAALARLRPDVDANLVPRADVVIEAIFENAEAKQELFKSIEPRLKDGAVLATNTSAIPLETLARSLVNPSRLIGLHFFNPVPKMPLVEVVYGPDTDSGYRQKGAAFCQQISRFPLPVKSTPGFLVNRVLAPYMMTALQLHQEGVPAEVLDAAAEAFGMPMGPVELADTVGLDVCLMVTEVLQEGASEESQSPQENFIQALVDDGKLGKKSGEGIYVWENDKPVKRGVAAENHNLAELSEKLIGAYINECKAALSEGVVADADLLDAGMIFGTGFAPFRGGPMHYLENRDRQPKVADSAHSTNIKNDNTSDAEAEAEAEAATKPNAGQEKQTSD</sequence>
<dbReference type="GO" id="GO:0006635">
    <property type="term" value="P:fatty acid beta-oxidation"/>
    <property type="evidence" value="ECO:0007669"/>
    <property type="project" value="UniProtKB-UniPathway"/>
</dbReference>
<dbReference type="InterPro" id="IPR006108">
    <property type="entry name" value="3HC_DH_C"/>
</dbReference>
<organism evidence="17 18">
    <name type="scientific">Pseudohongiella acticola</name>
    <dbReference type="NCBI Taxonomy" id="1524254"/>
    <lineage>
        <taxon>Bacteria</taxon>
        <taxon>Pseudomonadati</taxon>
        <taxon>Pseudomonadota</taxon>
        <taxon>Gammaproteobacteria</taxon>
        <taxon>Pseudomonadales</taxon>
        <taxon>Pseudohongiellaceae</taxon>
        <taxon>Pseudohongiella</taxon>
    </lineage>
</organism>
<dbReference type="UniPathway" id="UPA00659"/>
<evidence type="ECO:0000256" key="2">
    <source>
        <dbReference type="ARBA" id="ARBA00007005"/>
    </source>
</evidence>
<comment type="pathway">
    <text evidence="1">Lipid metabolism; fatty acid beta-oxidation.</text>
</comment>
<dbReference type="Pfam" id="PF00378">
    <property type="entry name" value="ECH_1"/>
    <property type="match status" value="1"/>
</dbReference>
<dbReference type="InterPro" id="IPR050136">
    <property type="entry name" value="FA_oxidation_alpha_subunit"/>
</dbReference>
<gene>
    <name evidence="17" type="ORF">PHACT_11745</name>
</gene>
<dbReference type="GO" id="GO:0004300">
    <property type="term" value="F:enoyl-CoA hydratase activity"/>
    <property type="evidence" value="ECO:0007669"/>
    <property type="project" value="UniProtKB-EC"/>
</dbReference>
<keyword evidence="9" id="KW-0443">Lipid metabolism</keyword>
<keyword evidence="7" id="KW-0560">Oxidoreductase</keyword>
<keyword evidence="11" id="KW-0511">Multifunctional enzyme</keyword>
<evidence type="ECO:0000259" key="15">
    <source>
        <dbReference type="Pfam" id="PF00725"/>
    </source>
</evidence>
<evidence type="ECO:0000256" key="12">
    <source>
        <dbReference type="ARBA" id="ARBA00049556"/>
    </source>
</evidence>
<feature type="domain" description="3-hydroxyacyl-CoA dehydrogenase NAD binding" evidence="16">
    <location>
        <begin position="325"/>
        <end position="499"/>
    </location>
</feature>
<dbReference type="SUPFAM" id="SSF52096">
    <property type="entry name" value="ClpP/crotonase"/>
    <property type="match status" value="1"/>
</dbReference>
<dbReference type="GO" id="GO:0016509">
    <property type="term" value="F:long-chain (3S)-3-hydroxyacyl-CoA dehydrogenase (NAD+) activity"/>
    <property type="evidence" value="ECO:0007669"/>
    <property type="project" value="TreeGrafter"/>
</dbReference>
<dbReference type="PANTHER" id="PTHR43612">
    <property type="entry name" value="TRIFUNCTIONAL ENZYME SUBUNIT ALPHA"/>
    <property type="match status" value="1"/>
</dbReference>
<evidence type="ECO:0000256" key="6">
    <source>
        <dbReference type="ARBA" id="ARBA00022963"/>
    </source>
</evidence>
<dbReference type="SUPFAM" id="SSF51735">
    <property type="entry name" value="NAD(P)-binding Rossmann-fold domains"/>
    <property type="match status" value="1"/>
</dbReference>
<dbReference type="AlphaFoldDB" id="A0A1E8CMU0"/>
<evidence type="ECO:0000256" key="3">
    <source>
        <dbReference type="ARBA" id="ARBA00008750"/>
    </source>
</evidence>
<dbReference type="CDD" id="cd06558">
    <property type="entry name" value="crotonase-like"/>
    <property type="match status" value="1"/>
</dbReference>
<comment type="similarity">
    <text evidence="13">Belongs to the enoyl-CoA hydratase/isomerase family.</text>
</comment>
<evidence type="ECO:0000259" key="16">
    <source>
        <dbReference type="Pfam" id="PF02737"/>
    </source>
</evidence>
<comment type="caution">
    <text evidence="17">The sequence shown here is derived from an EMBL/GenBank/DDBJ whole genome shotgun (WGS) entry which is preliminary data.</text>
</comment>
<dbReference type="InterPro" id="IPR006180">
    <property type="entry name" value="3-OHacyl-CoA_DH_CS"/>
</dbReference>
<keyword evidence="10" id="KW-0456">Lyase</keyword>
<feature type="region of interest" description="Disordered" evidence="14">
    <location>
        <begin position="669"/>
        <end position="713"/>
    </location>
</feature>
<evidence type="ECO:0000313" key="18">
    <source>
        <dbReference type="Proteomes" id="UP000175669"/>
    </source>
</evidence>
<evidence type="ECO:0000256" key="4">
    <source>
        <dbReference type="ARBA" id="ARBA00012076"/>
    </source>
</evidence>